<evidence type="ECO:0000256" key="12">
    <source>
        <dbReference type="ARBA" id="ARBA00023027"/>
    </source>
</evidence>
<feature type="transmembrane region" description="Helical" evidence="17">
    <location>
        <begin position="345"/>
        <end position="377"/>
    </location>
</feature>
<feature type="transmembrane region" description="Helical" evidence="17">
    <location>
        <begin position="160"/>
        <end position="180"/>
    </location>
</feature>
<evidence type="ECO:0000259" key="18">
    <source>
        <dbReference type="Pfam" id="PF00361"/>
    </source>
</evidence>
<feature type="transmembrane region" description="Helical" evidence="17">
    <location>
        <begin position="192"/>
        <end position="211"/>
    </location>
</feature>
<evidence type="ECO:0000256" key="15">
    <source>
        <dbReference type="ARBA" id="ARBA00023136"/>
    </source>
</evidence>
<keyword evidence="15 17" id="KW-0472">Membrane</keyword>
<keyword evidence="7 17" id="KW-0679">Respiratory chain</keyword>
<evidence type="ECO:0000256" key="17">
    <source>
        <dbReference type="RuleBase" id="RU003297"/>
    </source>
</evidence>
<comment type="catalytic activity">
    <reaction evidence="16 17">
        <text>a ubiquinone + NADH + 5 H(+)(in) = a ubiquinol + NAD(+) + 4 H(+)(out)</text>
        <dbReference type="Rhea" id="RHEA:29091"/>
        <dbReference type="Rhea" id="RHEA-COMP:9565"/>
        <dbReference type="Rhea" id="RHEA-COMP:9566"/>
        <dbReference type="ChEBI" id="CHEBI:15378"/>
        <dbReference type="ChEBI" id="CHEBI:16389"/>
        <dbReference type="ChEBI" id="CHEBI:17976"/>
        <dbReference type="ChEBI" id="CHEBI:57540"/>
        <dbReference type="ChEBI" id="CHEBI:57945"/>
        <dbReference type="EC" id="7.1.1.2"/>
    </reaction>
</comment>
<dbReference type="PANTHER" id="PTHR43507:SF20">
    <property type="entry name" value="NADH-UBIQUINONE OXIDOREDUCTASE CHAIN 4"/>
    <property type="match status" value="1"/>
</dbReference>
<evidence type="ECO:0000256" key="7">
    <source>
        <dbReference type="ARBA" id="ARBA00022660"/>
    </source>
</evidence>
<feature type="transmembrane region" description="Helical" evidence="17">
    <location>
        <begin position="68"/>
        <end position="86"/>
    </location>
</feature>
<feature type="transmembrane region" description="Helical" evidence="17">
    <location>
        <begin position="5"/>
        <end position="28"/>
    </location>
</feature>
<keyword evidence="13 17" id="KW-0830">Ubiquinone</keyword>
<sequence>MFVNFLFIFVSFFDFFYFFLFFFFLLIFGIVDFSWSGCVFFFDSLNFLFLSFMSVLVLGYIGFSESSFSLIFYSYLVIFFSVLFFFSNNMILLYVFYELTMIPILFCLLGFGRQVEKIGACYYLIFYTLFFGLPYLFFYSHLIFFFNFVYYDFFMTYESMLFLSFCFLVKFPVYFFHLWLPKAHVEAPTSTSMVLAGVMLKLGGVGMYRMMMGSGFFGLEVWLFLSFFSMVFCSFICMLQSDSKSLAAYSSICHMGFVLLSEMCMVYYGKSMALVMMLAHGYTSVLMFYFIGEFFHVSGSRLIYYFRGFFNCNLLFSLFFCLVMMSNFSFPSAISFFSEYVMLNFFSSICFFGFIFLFFYYMISFFYSVYIMVCFLLGKGGVEVFEGRFVFCLPLIFMMYNFFWFGFVI</sequence>
<feature type="transmembrane region" description="Helical" evidence="17">
    <location>
        <begin position="246"/>
        <end position="268"/>
    </location>
</feature>
<evidence type="ECO:0000256" key="9">
    <source>
        <dbReference type="ARBA" id="ARBA00022967"/>
    </source>
</evidence>
<dbReference type="GO" id="GO:0015990">
    <property type="term" value="P:electron transport coupled proton transport"/>
    <property type="evidence" value="ECO:0007669"/>
    <property type="project" value="TreeGrafter"/>
</dbReference>
<protein>
    <recommendedName>
        <fullName evidence="5 17">NADH-ubiquinone oxidoreductase chain 4</fullName>
        <ecNumber evidence="4 17">7.1.1.2</ecNumber>
    </recommendedName>
</protein>
<keyword evidence="10 17" id="KW-0249">Electron transport</keyword>
<feature type="transmembrane region" description="Helical" evidence="17">
    <location>
        <begin position="274"/>
        <end position="292"/>
    </location>
</feature>
<feature type="transmembrane region" description="Helical" evidence="17">
    <location>
        <begin position="124"/>
        <end position="148"/>
    </location>
</feature>
<comment type="function">
    <text evidence="17">Core subunit of the mitochondrial membrane respiratory chain NADH dehydrogenase (Complex I) which catalyzes electron transfer from NADH through the respiratory chain, using ubiquinone as an electron acceptor. Essential for the catalytic activity and assembly of complex I.</text>
</comment>
<dbReference type="EC" id="7.1.1.2" evidence="4 17"/>
<evidence type="ECO:0000256" key="8">
    <source>
        <dbReference type="ARBA" id="ARBA00022692"/>
    </source>
</evidence>
<keyword evidence="9" id="KW-1278">Translocase</keyword>
<evidence type="ECO:0000256" key="14">
    <source>
        <dbReference type="ARBA" id="ARBA00023128"/>
    </source>
</evidence>
<dbReference type="PANTHER" id="PTHR43507">
    <property type="entry name" value="NADH-UBIQUINONE OXIDOREDUCTASE CHAIN 4"/>
    <property type="match status" value="1"/>
</dbReference>
<evidence type="ECO:0000313" key="19">
    <source>
        <dbReference type="EMBL" id="BAV82713.1"/>
    </source>
</evidence>
<gene>
    <name evidence="19" type="primary">ND4</name>
</gene>
<reference evidence="19" key="1">
    <citation type="submission" date="2016-10" db="EMBL/GenBank/DDBJ databases">
        <title>Complete mitochondrial genomes of 50 helminths species.</title>
        <authorList>
            <person name="Kikuchi T."/>
            <person name="Holroyd N."/>
            <person name="Berriman M."/>
        </authorList>
    </citation>
    <scope>NUCLEOTIDE SEQUENCE</scope>
</reference>
<evidence type="ECO:0000256" key="10">
    <source>
        <dbReference type="ARBA" id="ARBA00022982"/>
    </source>
</evidence>
<feature type="transmembrane region" description="Helical" evidence="17">
    <location>
        <begin position="217"/>
        <end position="239"/>
    </location>
</feature>
<evidence type="ECO:0000256" key="4">
    <source>
        <dbReference type="ARBA" id="ARBA00012944"/>
    </source>
</evidence>
<keyword evidence="14 17" id="KW-0496">Mitochondrion</keyword>
<dbReference type="InterPro" id="IPR001750">
    <property type="entry name" value="ND/Mrp_TM"/>
</dbReference>
<evidence type="ECO:0000256" key="6">
    <source>
        <dbReference type="ARBA" id="ARBA00022448"/>
    </source>
</evidence>
<evidence type="ECO:0000256" key="16">
    <source>
        <dbReference type="ARBA" id="ARBA00049551"/>
    </source>
</evidence>
<comment type="function">
    <text evidence="1">Core subunit of the mitochondrial membrane respiratory chain NADH dehydrogenase (Complex I) that is believed to belong to the minimal assembly required for catalysis. Complex I functions in the transfer of electrons from NADH to the respiratory chain. The immediate electron acceptor for the enzyme is believed to be ubiquinone.</text>
</comment>
<dbReference type="GO" id="GO:0048039">
    <property type="term" value="F:ubiquinone binding"/>
    <property type="evidence" value="ECO:0007669"/>
    <property type="project" value="TreeGrafter"/>
</dbReference>
<accession>A0A1E1GIK9</accession>
<feature type="transmembrane region" description="Helical" evidence="17">
    <location>
        <begin position="92"/>
        <end position="112"/>
    </location>
</feature>
<evidence type="ECO:0000256" key="11">
    <source>
        <dbReference type="ARBA" id="ARBA00022989"/>
    </source>
</evidence>
<organism evidence="19">
    <name type="scientific">Gongylonema pulchrum</name>
    <dbReference type="NCBI Taxonomy" id="637853"/>
    <lineage>
        <taxon>Eukaryota</taxon>
        <taxon>Metazoa</taxon>
        <taxon>Ecdysozoa</taxon>
        <taxon>Nematoda</taxon>
        <taxon>Chromadorea</taxon>
        <taxon>Rhabditida</taxon>
        <taxon>Spirurina</taxon>
        <taxon>Spiruromorpha</taxon>
        <taxon>Spiruroidea</taxon>
        <taxon>Gongylonematidae</taxon>
        <taxon>Gongylonema</taxon>
    </lineage>
</organism>
<keyword evidence="6 17" id="KW-0813">Transport</keyword>
<keyword evidence="8 17" id="KW-0812">Transmembrane</keyword>
<dbReference type="PRINTS" id="PR01437">
    <property type="entry name" value="NUOXDRDTASE4"/>
</dbReference>
<keyword evidence="12 17" id="KW-0520">NAD</keyword>
<dbReference type="AlphaFoldDB" id="A0A1E1GIK9"/>
<name>A0A1E1GIK9_9BILA</name>
<feature type="transmembrane region" description="Helical" evidence="17">
    <location>
        <begin position="40"/>
        <end position="61"/>
    </location>
</feature>
<feature type="transmembrane region" description="Helical" evidence="17">
    <location>
        <begin position="304"/>
        <end position="325"/>
    </location>
</feature>
<dbReference type="GO" id="GO:0042773">
    <property type="term" value="P:ATP synthesis coupled electron transport"/>
    <property type="evidence" value="ECO:0007669"/>
    <property type="project" value="InterPro"/>
</dbReference>
<dbReference type="Pfam" id="PF00361">
    <property type="entry name" value="Proton_antipo_M"/>
    <property type="match status" value="1"/>
</dbReference>
<dbReference type="GO" id="GO:0003954">
    <property type="term" value="F:NADH dehydrogenase activity"/>
    <property type="evidence" value="ECO:0007669"/>
    <property type="project" value="TreeGrafter"/>
</dbReference>
<evidence type="ECO:0000256" key="5">
    <source>
        <dbReference type="ARBA" id="ARBA00021006"/>
    </source>
</evidence>
<geneLocation type="mitochondrion" evidence="19"/>
<proteinExistence type="inferred from homology"/>
<feature type="transmembrane region" description="Helical" evidence="17">
    <location>
        <begin position="389"/>
        <end position="407"/>
    </location>
</feature>
<feature type="domain" description="NADH:quinone oxidoreductase/Mrp antiporter transmembrane" evidence="18">
    <location>
        <begin position="87"/>
        <end position="357"/>
    </location>
</feature>
<dbReference type="GO" id="GO:0031966">
    <property type="term" value="C:mitochondrial membrane"/>
    <property type="evidence" value="ECO:0007669"/>
    <property type="project" value="UniProtKB-SubCell"/>
</dbReference>
<dbReference type="InterPro" id="IPR003918">
    <property type="entry name" value="NADH_UbQ_OxRdtase"/>
</dbReference>
<evidence type="ECO:0000256" key="2">
    <source>
        <dbReference type="ARBA" id="ARBA00004225"/>
    </source>
</evidence>
<comment type="similarity">
    <text evidence="3 17">Belongs to the complex I subunit 4 family.</text>
</comment>
<dbReference type="EMBL" id="AP017685">
    <property type="protein sequence ID" value="BAV82713.1"/>
    <property type="molecule type" value="Genomic_DNA"/>
</dbReference>
<evidence type="ECO:0000256" key="13">
    <source>
        <dbReference type="ARBA" id="ARBA00023075"/>
    </source>
</evidence>
<evidence type="ECO:0000256" key="3">
    <source>
        <dbReference type="ARBA" id="ARBA00009025"/>
    </source>
</evidence>
<keyword evidence="11 17" id="KW-1133">Transmembrane helix</keyword>
<comment type="subcellular location">
    <subcellularLocation>
        <location evidence="2 17">Mitochondrion membrane</location>
        <topology evidence="2 17">Multi-pass membrane protein</topology>
    </subcellularLocation>
</comment>
<evidence type="ECO:0000256" key="1">
    <source>
        <dbReference type="ARBA" id="ARBA00003257"/>
    </source>
</evidence>
<dbReference type="GO" id="GO:0008137">
    <property type="term" value="F:NADH dehydrogenase (ubiquinone) activity"/>
    <property type="evidence" value="ECO:0007669"/>
    <property type="project" value="UniProtKB-UniRule"/>
</dbReference>